<dbReference type="Proteomes" id="UP001519345">
    <property type="component" value="Unassembled WGS sequence"/>
</dbReference>
<sequence>MSNDQSVFSFELNESLYFEKGQEVAEMRGISLDPEISIQSFNEYISIRGVIELNGEYQKVVDSEEDNDFSDLDNFQSHRYVESVIDTEDDSARFSHRFPVEISVPSYRVTDLNDVTVSIESFDYEIPDKSQLKLYSTIEIDGINSQATEVREEEEEQEEVTEPIDEAFQFEIKEKKEIESPSAIEPEHPEHVPELSIEEQEPMESERWKSKKSQTLKEFFDTISSQEEESSSIDMSENPNPPPSVFESESSSEFYYEESTESRSEKLENVSYLSDMFRGTEEEQYTQMRLCIVQSQDTIETIAERYDITALQLMKQNQIDDNYAVVEGEMLYIPDINR</sequence>
<organism evidence="3 4">
    <name type="scientific">Virgibacillus natechei</name>
    <dbReference type="NCBI Taxonomy" id="1216297"/>
    <lineage>
        <taxon>Bacteria</taxon>
        <taxon>Bacillati</taxon>
        <taxon>Bacillota</taxon>
        <taxon>Bacilli</taxon>
        <taxon>Bacillales</taxon>
        <taxon>Bacillaceae</taxon>
        <taxon>Virgibacillus</taxon>
    </lineage>
</organism>
<protein>
    <submittedName>
        <fullName evidence="3">Stage VI sporulation protein D</fullName>
    </submittedName>
</protein>
<feature type="region of interest" description="Disordered" evidence="1">
    <location>
        <begin position="178"/>
        <end position="261"/>
    </location>
</feature>
<dbReference type="Pfam" id="PF20918">
    <property type="entry name" value="SPOCS_spoVID-N"/>
    <property type="match status" value="1"/>
</dbReference>
<feature type="compositionally biased region" description="Basic and acidic residues" evidence="1">
    <location>
        <begin position="178"/>
        <end position="193"/>
    </location>
</feature>
<evidence type="ECO:0000259" key="2">
    <source>
        <dbReference type="PROSITE" id="PS51782"/>
    </source>
</evidence>
<dbReference type="Gene3D" id="3.10.350.10">
    <property type="entry name" value="LysM domain"/>
    <property type="match status" value="1"/>
</dbReference>
<dbReference type="InterPro" id="IPR036779">
    <property type="entry name" value="LysM_dom_sf"/>
</dbReference>
<dbReference type="InterPro" id="IPR048862">
    <property type="entry name" value="SPOCS_spoVID_N"/>
</dbReference>
<keyword evidence="4" id="KW-1185">Reference proteome</keyword>
<evidence type="ECO:0000313" key="3">
    <source>
        <dbReference type="EMBL" id="MBP1968809.1"/>
    </source>
</evidence>
<accession>A0ABS4ICZ0</accession>
<dbReference type="InterPro" id="IPR014256">
    <property type="entry name" value="Spore_VI_D"/>
</dbReference>
<dbReference type="PROSITE" id="PS51782">
    <property type="entry name" value="LYSM"/>
    <property type="match status" value="1"/>
</dbReference>
<dbReference type="InterPro" id="IPR018392">
    <property type="entry name" value="LysM"/>
</dbReference>
<dbReference type="CDD" id="cd00118">
    <property type="entry name" value="LysM"/>
    <property type="match status" value="1"/>
</dbReference>
<proteinExistence type="predicted"/>
<reference evidence="3 4" key="1">
    <citation type="submission" date="2021-03" db="EMBL/GenBank/DDBJ databases">
        <title>Genomic Encyclopedia of Type Strains, Phase IV (KMG-IV): sequencing the most valuable type-strain genomes for metagenomic binning, comparative biology and taxonomic classification.</title>
        <authorList>
            <person name="Goeker M."/>
        </authorList>
    </citation>
    <scope>NUCLEOTIDE SEQUENCE [LARGE SCALE GENOMIC DNA]</scope>
    <source>
        <strain evidence="3 4">DSM 25609</strain>
    </source>
</reference>
<feature type="domain" description="LysM" evidence="2">
    <location>
        <begin position="289"/>
        <end position="333"/>
    </location>
</feature>
<feature type="compositionally biased region" description="Low complexity" evidence="1">
    <location>
        <begin position="245"/>
        <end position="254"/>
    </location>
</feature>
<gene>
    <name evidence="3" type="ORF">J2Z83_000903</name>
</gene>
<dbReference type="Pfam" id="PF01476">
    <property type="entry name" value="LysM"/>
    <property type="match status" value="1"/>
</dbReference>
<dbReference type="RefSeq" id="WP_245301474.1">
    <property type="nucleotide sequence ID" value="NZ_CP110224.1"/>
</dbReference>
<dbReference type="NCBIfam" id="TIGR02907">
    <property type="entry name" value="spore_VI_D"/>
    <property type="match status" value="1"/>
</dbReference>
<name>A0ABS4ICZ0_9BACI</name>
<evidence type="ECO:0000313" key="4">
    <source>
        <dbReference type="Proteomes" id="UP001519345"/>
    </source>
</evidence>
<dbReference type="SMART" id="SM00257">
    <property type="entry name" value="LysM"/>
    <property type="match status" value="1"/>
</dbReference>
<evidence type="ECO:0000256" key="1">
    <source>
        <dbReference type="SAM" id="MobiDB-lite"/>
    </source>
</evidence>
<dbReference type="EMBL" id="JAGGKX010000003">
    <property type="protein sequence ID" value="MBP1968809.1"/>
    <property type="molecule type" value="Genomic_DNA"/>
</dbReference>
<dbReference type="SUPFAM" id="SSF54106">
    <property type="entry name" value="LysM domain"/>
    <property type="match status" value="1"/>
</dbReference>
<comment type="caution">
    <text evidence="3">The sequence shown here is derived from an EMBL/GenBank/DDBJ whole genome shotgun (WGS) entry which is preliminary data.</text>
</comment>